<accession>A0A0P0V0U1</accession>
<keyword evidence="3" id="KW-1185">Reference proteome</keyword>
<dbReference type="EMBL" id="AP014957">
    <property type="protein sequence ID" value="BAS71423.1"/>
    <property type="molecule type" value="Genomic_DNA"/>
</dbReference>
<dbReference type="AlphaFoldDB" id="A0A0P0V0U1"/>
<feature type="region of interest" description="Disordered" evidence="1">
    <location>
        <begin position="83"/>
        <end position="111"/>
    </location>
</feature>
<protein>
    <submittedName>
        <fullName evidence="2">Os01g0261000 protein</fullName>
    </submittedName>
</protein>
<proteinExistence type="predicted"/>
<feature type="non-terminal residue" evidence="2">
    <location>
        <position position="1"/>
    </location>
</feature>
<reference evidence="2 3" key="2">
    <citation type="journal article" date="2013" name="Plant Cell Physiol.">
        <title>Rice Annotation Project Database (RAP-DB): an integrative and interactive database for rice genomics.</title>
        <authorList>
            <person name="Sakai H."/>
            <person name="Lee S.S."/>
            <person name="Tanaka T."/>
            <person name="Numa H."/>
            <person name="Kim J."/>
            <person name="Kawahara Y."/>
            <person name="Wakimoto H."/>
            <person name="Yang C.C."/>
            <person name="Iwamoto M."/>
            <person name="Abe T."/>
            <person name="Yamada Y."/>
            <person name="Muto A."/>
            <person name="Inokuchi H."/>
            <person name="Ikemura T."/>
            <person name="Matsumoto T."/>
            <person name="Sasaki T."/>
            <person name="Itoh T."/>
        </authorList>
    </citation>
    <scope>NUCLEOTIDE SEQUENCE [LARGE SCALE GENOMIC DNA]</scope>
    <source>
        <strain evidence="3">cv. Nipponbare</strain>
    </source>
</reference>
<feature type="compositionally biased region" description="Basic residues" evidence="1">
    <location>
        <begin position="29"/>
        <end position="42"/>
    </location>
</feature>
<organism evidence="2 3">
    <name type="scientific">Oryza sativa subsp. japonica</name>
    <name type="common">Rice</name>
    <dbReference type="NCBI Taxonomy" id="39947"/>
    <lineage>
        <taxon>Eukaryota</taxon>
        <taxon>Viridiplantae</taxon>
        <taxon>Streptophyta</taxon>
        <taxon>Embryophyta</taxon>
        <taxon>Tracheophyta</taxon>
        <taxon>Spermatophyta</taxon>
        <taxon>Magnoliopsida</taxon>
        <taxon>Liliopsida</taxon>
        <taxon>Poales</taxon>
        <taxon>Poaceae</taxon>
        <taxon>BOP clade</taxon>
        <taxon>Oryzoideae</taxon>
        <taxon>Oryzeae</taxon>
        <taxon>Oryzinae</taxon>
        <taxon>Oryza</taxon>
        <taxon>Oryza sativa</taxon>
    </lineage>
</organism>
<feature type="region of interest" description="Disordered" evidence="1">
    <location>
        <begin position="1"/>
        <end position="71"/>
    </location>
</feature>
<dbReference type="InParanoid" id="A0A0P0V0U1"/>
<evidence type="ECO:0000313" key="2">
    <source>
        <dbReference type="EMBL" id="BAS71423.1"/>
    </source>
</evidence>
<sequence>TNYLRTTRSRSTDQSGALSHPPPGPNRQRLPHLRLRLRRRRGAGTGGGGPDLAKAQPPRPHPQRAPPRRRRELRWLGCLGFPESSSGGRGCDAIAREEGRRGERERERVWV</sequence>
<gene>
    <name evidence="2" type="ordered locus">Os01g0261000</name>
    <name evidence="2" type="ORF">OSNPB_010261000</name>
</gene>
<reference evidence="2 3" key="3">
    <citation type="journal article" date="2013" name="Rice">
        <title>Improvement of the Oryza sativa Nipponbare reference genome using next generation sequence and optical map data.</title>
        <authorList>
            <person name="Kawahara Y."/>
            <person name="de la Bastide M."/>
            <person name="Hamilton J.P."/>
            <person name="Kanamori H."/>
            <person name="McCombie W.R."/>
            <person name="Ouyang S."/>
            <person name="Schwartz D.C."/>
            <person name="Tanaka T."/>
            <person name="Wu J."/>
            <person name="Zhou S."/>
            <person name="Childs K.L."/>
            <person name="Davidson R.M."/>
            <person name="Lin H."/>
            <person name="Quesada-Ocampo L."/>
            <person name="Vaillancourt B."/>
            <person name="Sakai H."/>
            <person name="Lee S.S."/>
            <person name="Kim J."/>
            <person name="Numa H."/>
            <person name="Itoh T."/>
            <person name="Buell C.R."/>
            <person name="Matsumoto T."/>
        </authorList>
    </citation>
    <scope>NUCLEOTIDE SEQUENCE [LARGE SCALE GENOMIC DNA]</scope>
    <source>
        <strain evidence="3">cv. Nipponbare</strain>
    </source>
</reference>
<reference evidence="3" key="1">
    <citation type="journal article" date="2005" name="Nature">
        <title>The map-based sequence of the rice genome.</title>
        <authorList>
            <consortium name="International rice genome sequencing project (IRGSP)"/>
            <person name="Matsumoto T."/>
            <person name="Wu J."/>
            <person name="Kanamori H."/>
            <person name="Katayose Y."/>
            <person name="Fujisawa M."/>
            <person name="Namiki N."/>
            <person name="Mizuno H."/>
            <person name="Yamamoto K."/>
            <person name="Antonio B.A."/>
            <person name="Baba T."/>
            <person name="Sakata K."/>
            <person name="Nagamura Y."/>
            <person name="Aoki H."/>
            <person name="Arikawa K."/>
            <person name="Arita K."/>
            <person name="Bito T."/>
            <person name="Chiden Y."/>
            <person name="Fujitsuka N."/>
            <person name="Fukunaka R."/>
            <person name="Hamada M."/>
            <person name="Harada C."/>
            <person name="Hayashi A."/>
            <person name="Hijishita S."/>
            <person name="Honda M."/>
            <person name="Hosokawa S."/>
            <person name="Ichikawa Y."/>
            <person name="Idonuma A."/>
            <person name="Iijima M."/>
            <person name="Ikeda M."/>
            <person name="Ikeno M."/>
            <person name="Ito K."/>
            <person name="Ito S."/>
            <person name="Ito T."/>
            <person name="Ito Y."/>
            <person name="Ito Y."/>
            <person name="Iwabuchi A."/>
            <person name="Kamiya K."/>
            <person name="Karasawa W."/>
            <person name="Kurita K."/>
            <person name="Katagiri S."/>
            <person name="Kikuta A."/>
            <person name="Kobayashi H."/>
            <person name="Kobayashi N."/>
            <person name="Machita K."/>
            <person name="Maehara T."/>
            <person name="Masukawa M."/>
            <person name="Mizubayashi T."/>
            <person name="Mukai Y."/>
            <person name="Nagasaki H."/>
            <person name="Nagata Y."/>
            <person name="Naito S."/>
            <person name="Nakashima M."/>
            <person name="Nakama Y."/>
            <person name="Nakamichi Y."/>
            <person name="Nakamura M."/>
            <person name="Meguro A."/>
            <person name="Negishi M."/>
            <person name="Ohta I."/>
            <person name="Ohta T."/>
            <person name="Okamoto M."/>
            <person name="Ono N."/>
            <person name="Saji S."/>
            <person name="Sakaguchi M."/>
            <person name="Sakai K."/>
            <person name="Shibata M."/>
            <person name="Shimokawa T."/>
            <person name="Song J."/>
            <person name="Takazaki Y."/>
            <person name="Terasawa K."/>
            <person name="Tsugane M."/>
            <person name="Tsuji K."/>
            <person name="Ueda S."/>
            <person name="Waki K."/>
            <person name="Yamagata H."/>
            <person name="Yamamoto M."/>
            <person name="Yamamoto S."/>
            <person name="Yamane H."/>
            <person name="Yoshiki S."/>
            <person name="Yoshihara R."/>
            <person name="Yukawa K."/>
            <person name="Zhong H."/>
            <person name="Yano M."/>
            <person name="Yuan Q."/>
            <person name="Ouyang S."/>
            <person name="Liu J."/>
            <person name="Jones K.M."/>
            <person name="Gansberger K."/>
            <person name="Moffat K."/>
            <person name="Hill J."/>
            <person name="Bera J."/>
            <person name="Fadrosh D."/>
            <person name="Jin S."/>
            <person name="Johri S."/>
            <person name="Kim M."/>
            <person name="Overton L."/>
            <person name="Reardon M."/>
            <person name="Tsitrin T."/>
            <person name="Vuong H."/>
            <person name="Weaver B."/>
            <person name="Ciecko A."/>
            <person name="Tallon L."/>
            <person name="Jackson J."/>
            <person name="Pai G."/>
            <person name="Aken S.V."/>
            <person name="Utterback T."/>
            <person name="Reidmuller S."/>
            <person name="Feldblyum T."/>
            <person name="Hsiao J."/>
            <person name="Zismann V."/>
            <person name="Iobst S."/>
            <person name="de Vazeille A.R."/>
            <person name="Buell C.R."/>
            <person name="Ying K."/>
            <person name="Li Y."/>
            <person name="Lu T."/>
            <person name="Huang Y."/>
            <person name="Zhao Q."/>
            <person name="Feng Q."/>
            <person name="Zhang L."/>
            <person name="Zhu J."/>
            <person name="Weng Q."/>
            <person name="Mu J."/>
            <person name="Lu Y."/>
            <person name="Fan D."/>
            <person name="Liu Y."/>
            <person name="Guan J."/>
            <person name="Zhang Y."/>
            <person name="Yu S."/>
            <person name="Liu X."/>
            <person name="Zhang Y."/>
            <person name="Hong G."/>
            <person name="Han B."/>
            <person name="Choisne N."/>
            <person name="Demange N."/>
            <person name="Orjeda G."/>
            <person name="Samain S."/>
            <person name="Cattolico L."/>
            <person name="Pelletier E."/>
            <person name="Couloux A."/>
            <person name="Segurens B."/>
            <person name="Wincker P."/>
            <person name="D'Hont A."/>
            <person name="Scarpelli C."/>
            <person name="Weissenbach J."/>
            <person name="Salanoubat M."/>
            <person name="Quetier F."/>
            <person name="Yu Y."/>
            <person name="Kim H.R."/>
            <person name="Rambo T."/>
            <person name="Currie J."/>
            <person name="Collura K."/>
            <person name="Luo M."/>
            <person name="Yang T."/>
            <person name="Ammiraju J.S.S."/>
            <person name="Engler F."/>
            <person name="Soderlund C."/>
            <person name="Wing R.A."/>
            <person name="Palmer L.E."/>
            <person name="de la Bastide M."/>
            <person name="Spiegel L."/>
            <person name="Nascimento L."/>
            <person name="Zutavern T."/>
            <person name="O'Shaughnessy A."/>
            <person name="Dike S."/>
            <person name="Dedhia N."/>
            <person name="Preston R."/>
            <person name="Balija V."/>
            <person name="McCombie W.R."/>
            <person name="Chow T."/>
            <person name="Chen H."/>
            <person name="Chung M."/>
            <person name="Chen C."/>
            <person name="Shaw J."/>
            <person name="Wu H."/>
            <person name="Hsiao K."/>
            <person name="Chao Y."/>
            <person name="Chu M."/>
            <person name="Cheng C."/>
            <person name="Hour A."/>
            <person name="Lee P."/>
            <person name="Lin S."/>
            <person name="Lin Y."/>
            <person name="Liou J."/>
            <person name="Liu S."/>
            <person name="Hsing Y."/>
            <person name="Raghuvanshi S."/>
            <person name="Mohanty A."/>
            <person name="Bharti A.K."/>
            <person name="Gaur A."/>
            <person name="Gupta V."/>
            <person name="Kumar D."/>
            <person name="Ravi V."/>
            <person name="Vij S."/>
            <person name="Kapur A."/>
            <person name="Khurana P."/>
            <person name="Khurana P."/>
            <person name="Khurana J.P."/>
            <person name="Tyagi A.K."/>
            <person name="Gaikwad K."/>
            <person name="Singh A."/>
            <person name="Dalal V."/>
            <person name="Srivastava S."/>
            <person name="Dixit A."/>
            <person name="Pal A.K."/>
            <person name="Ghazi I.A."/>
            <person name="Yadav M."/>
            <person name="Pandit A."/>
            <person name="Bhargava A."/>
            <person name="Sureshbabu K."/>
            <person name="Batra K."/>
            <person name="Sharma T.R."/>
            <person name="Mohapatra T."/>
            <person name="Singh N.K."/>
            <person name="Messing J."/>
            <person name="Nelson A.B."/>
            <person name="Fuks G."/>
            <person name="Kavchok S."/>
            <person name="Keizer G."/>
            <person name="Linton E."/>
            <person name="Llaca V."/>
            <person name="Song R."/>
            <person name="Tanyolac B."/>
            <person name="Young S."/>
            <person name="Ho-Il K."/>
            <person name="Hahn J.H."/>
            <person name="Sangsakoo G."/>
            <person name="Vanavichit A."/>
            <person name="de Mattos Luiz.A.T."/>
            <person name="Zimmer P.D."/>
            <person name="Malone G."/>
            <person name="Dellagostin O."/>
            <person name="de Oliveira A.C."/>
            <person name="Bevan M."/>
            <person name="Bancroft I."/>
            <person name="Minx P."/>
            <person name="Cordum H."/>
            <person name="Wilson R."/>
            <person name="Cheng Z."/>
            <person name="Jin W."/>
            <person name="Jiang J."/>
            <person name="Leong S.A."/>
            <person name="Iwama H."/>
            <person name="Gojobori T."/>
            <person name="Itoh T."/>
            <person name="Niimura Y."/>
            <person name="Fujii Y."/>
            <person name="Habara T."/>
            <person name="Sakai H."/>
            <person name="Sato Y."/>
            <person name="Wilson G."/>
            <person name="Kumar K."/>
            <person name="McCouch S."/>
            <person name="Juretic N."/>
            <person name="Hoen D."/>
            <person name="Wright S."/>
            <person name="Bruskiewich R."/>
            <person name="Bureau T."/>
            <person name="Miyao A."/>
            <person name="Hirochika H."/>
            <person name="Nishikawa T."/>
            <person name="Kadowaki K."/>
            <person name="Sugiura M."/>
            <person name="Burr B."/>
            <person name="Sasaki T."/>
        </authorList>
    </citation>
    <scope>NUCLEOTIDE SEQUENCE [LARGE SCALE GENOMIC DNA]</scope>
    <source>
        <strain evidence="3">cv. Nipponbare</strain>
    </source>
</reference>
<name>A0A0P0V0U1_ORYSJ</name>
<dbReference type="Gramene" id="Os01t0261000-01">
    <property type="protein sequence ID" value="Os01t0261000-01"/>
    <property type="gene ID" value="Os01g0261000"/>
</dbReference>
<dbReference type="Proteomes" id="UP000059680">
    <property type="component" value="Chromosome 1"/>
</dbReference>
<dbReference type="PaxDb" id="39947-A0A0P0V0U1"/>
<evidence type="ECO:0000256" key="1">
    <source>
        <dbReference type="SAM" id="MobiDB-lite"/>
    </source>
</evidence>
<feature type="compositionally biased region" description="Basic and acidic residues" evidence="1">
    <location>
        <begin position="94"/>
        <end position="111"/>
    </location>
</feature>
<evidence type="ECO:0000313" key="3">
    <source>
        <dbReference type="Proteomes" id="UP000059680"/>
    </source>
</evidence>